<sequence length="409" mass="48215">RELFRTGSLGISSEIQNLQQRVSQRVDKTGKDVTTIPTDEYQKLVKAFQQLLADRSRFDEICSQNQERQNQVYNKIQSQQNQIQELEEYLERILLSLKQFGVNEIYKTQIDVYLSQFLQQIESQTKTEKNEFQTKYNTLEKHLNDLTRQNQLLKDEKAEMEQKLQTQIQQLQQRSVQVSKELKEQQNLNANQSILQKELNQLSQTNQKLNVLNIQLTESNQTLKTKLQHTETQINHFNAQQKDLKDQNENLKAEHLKMKELLSKNQKFIERENLLTMQLKDTVRWNESFKKQIQSLAKENKQLQSLKEQNEAFKAQNTQLMSKIDISKLNSTESLLAQVNLLKTQQTDLLNKVTVLQTEIQVQTNLNLVQKKEIDEFQTENFNLKAFQKGLQKRIDELEAAKLESYLKK</sequence>
<protein>
    <submittedName>
        <fullName evidence="2">Uncharacterized protein</fullName>
    </submittedName>
</protein>
<feature type="coiled-coil region" evidence="1">
    <location>
        <begin position="129"/>
        <end position="323"/>
    </location>
</feature>
<evidence type="ECO:0000313" key="2">
    <source>
        <dbReference type="EMBL" id="JAP89395.1"/>
    </source>
</evidence>
<evidence type="ECO:0000256" key="1">
    <source>
        <dbReference type="SAM" id="Coils"/>
    </source>
</evidence>
<dbReference type="AlphaFoldDB" id="A0A146K0F6"/>
<dbReference type="EMBL" id="GDID01007211">
    <property type="protein sequence ID" value="JAP89395.1"/>
    <property type="molecule type" value="Transcribed_RNA"/>
</dbReference>
<feature type="coiled-coil region" evidence="1">
    <location>
        <begin position="69"/>
        <end position="96"/>
    </location>
</feature>
<accession>A0A146K0F6</accession>
<keyword evidence="1" id="KW-0175">Coiled coil</keyword>
<feature type="non-terminal residue" evidence="2">
    <location>
        <position position="1"/>
    </location>
</feature>
<reference evidence="2" key="1">
    <citation type="submission" date="2015-07" db="EMBL/GenBank/DDBJ databases">
        <title>Adaptation to a free-living lifestyle via gene acquisitions in the diplomonad Trepomonas sp. PC1.</title>
        <authorList>
            <person name="Xu F."/>
            <person name="Jerlstrom-Hultqvist J."/>
            <person name="Kolisko M."/>
            <person name="Simpson A.G.B."/>
            <person name="Roger A.J."/>
            <person name="Svard S.G."/>
            <person name="Andersson J.O."/>
        </authorList>
    </citation>
    <scope>NUCLEOTIDE SEQUENCE</scope>
    <source>
        <strain evidence="2">PC1</strain>
    </source>
</reference>
<proteinExistence type="predicted"/>
<organism evidence="2">
    <name type="scientific">Trepomonas sp. PC1</name>
    <dbReference type="NCBI Taxonomy" id="1076344"/>
    <lineage>
        <taxon>Eukaryota</taxon>
        <taxon>Metamonada</taxon>
        <taxon>Diplomonadida</taxon>
        <taxon>Hexamitidae</taxon>
        <taxon>Hexamitinae</taxon>
        <taxon>Trepomonas</taxon>
    </lineage>
</organism>
<name>A0A146K0F6_9EUKA</name>
<gene>
    <name evidence="2" type="ORF">TPC1_31110</name>
</gene>